<comment type="similarity">
    <text evidence="1">Belongs to the type-I restriction system S methylase family.</text>
</comment>
<organism evidence="5 6">
    <name type="scientific">Mycoplasmopsis verecunda</name>
    <dbReference type="NCBI Taxonomy" id="171291"/>
    <lineage>
        <taxon>Bacteria</taxon>
        <taxon>Bacillati</taxon>
        <taxon>Mycoplasmatota</taxon>
        <taxon>Mycoplasmoidales</taxon>
        <taxon>Metamycoplasmataceae</taxon>
        <taxon>Mycoplasmopsis</taxon>
    </lineage>
</organism>
<keyword evidence="2" id="KW-0680">Restriction system</keyword>
<feature type="domain" description="Type I restriction modification DNA specificity" evidence="4">
    <location>
        <begin position="11"/>
        <end position="155"/>
    </location>
</feature>
<gene>
    <name evidence="5" type="ORF">SAMN02745154_00651</name>
</gene>
<keyword evidence="6" id="KW-1185">Reference proteome</keyword>
<keyword evidence="3" id="KW-0238">DNA-binding</keyword>
<evidence type="ECO:0000256" key="1">
    <source>
        <dbReference type="ARBA" id="ARBA00010923"/>
    </source>
</evidence>
<evidence type="ECO:0000313" key="5">
    <source>
        <dbReference type="EMBL" id="SJZ63140.1"/>
    </source>
</evidence>
<dbReference type="Gene3D" id="3.90.220.20">
    <property type="entry name" value="DNA methylase specificity domains"/>
    <property type="match status" value="1"/>
</dbReference>
<dbReference type="SUPFAM" id="SSF116734">
    <property type="entry name" value="DNA methylase specificity domain"/>
    <property type="match status" value="1"/>
</dbReference>
<evidence type="ECO:0000313" key="6">
    <source>
        <dbReference type="Proteomes" id="UP000190389"/>
    </source>
</evidence>
<evidence type="ECO:0000256" key="3">
    <source>
        <dbReference type="ARBA" id="ARBA00023125"/>
    </source>
</evidence>
<dbReference type="RefSeq" id="WP_159442420.1">
    <property type="nucleotide sequence ID" value="NZ_CP137850.1"/>
</dbReference>
<dbReference type="OrthoDB" id="400882at2"/>
<dbReference type="STRING" id="171291.SAMN02745154_00651"/>
<dbReference type="GO" id="GO:0009307">
    <property type="term" value="P:DNA restriction-modification system"/>
    <property type="evidence" value="ECO:0007669"/>
    <property type="project" value="UniProtKB-KW"/>
</dbReference>
<dbReference type="EMBL" id="FUXF01000033">
    <property type="protein sequence ID" value="SJZ63140.1"/>
    <property type="molecule type" value="Genomic_DNA"/>
</dbReference>
<protein>
    <submittedName>
        <fullName evidence="5">Type I restriction modification DNA specificity domain-containing protein</fullName>
    </submittedName>
</protein>
<dbReference type="InterPro" id="IPR000055">
    <property type="entry name" value="Restrct_endonuc_typeI_TRD"/>
</dbReference>
<accession>A0A1T4M7Y0</accession>
<proteinExistence type="inferred from homology"/>
<reference evidence="6" key="1">
    <citation type="submission" date="2017-02" db="EMBL/GenBank/DDBJ databases">
        <authorList>
            <person name="Varghese N."/>
            <person name="Submissions S."/>
        </authorList>
    </citation>
    <scope>NUCLEOTIDE SEQUENCE [LARGE SCALE GENOMIC DNA]</scope>
    <source>
        <strain evidence="6">ATCC 27862</strain>
    </source>
</reference>
<dbReference type="InterPro" id="IPR044946">
    <property type="entry name" value="Restrct_endonuc_typeI_TRD_sf"/>
</dbReference>
<sequence length="164" mass="19182">MSKLINENNLNYFKLSDIFEIKKTKNINSDDLENGNIPYITRTALNNGVSKFVDSEGYEKYNGNCIIIGGESALAFYQSNSFLTGNNITMLRNDKHLNRNIGLYIVTILNKENFRYSYGRAWNKTNIDNTKIKLPSKIEKNKIVPDWDFMNNYINNLYDRERER</sequence>
<dbReference type="Proteomes" id="UP000190389">
    <property type="component" value="Unassembled WGS sequence"/>
</dbReference>
<dbReference type="Pfam" id="PF01420">
    <property type="entry name" value="Methylase_S"/>
    <property type="match status" value="1"/>
</dbReference>
<dbReference type="GO" id="GO:0003677">
    <property type="term" value="F:DNA binding"/>
    <property type="evidence" value="ECO:0007669"/>
    <property type="project" value="UniProtKB-KW"/>
</dbReference>
<name>A0A1T4M7Y0_9BACT</name>
<evidence type="ECO:0000256" key="2">
    <source>
        <dbReference type="ARBA" id="ARBA00022747"/>
    </source>
</evidence>
<evidence type="ECO:0000259" key="4">
    <source>
        <dbReference type="Pfam" id="PF01420"/>
    </source>
</evidence>
<dbReference type="AlphaFoldDB" id="A0A1T4M7Y0"/>